<keyword evidence="3" id="KW-1185">Reference proteome</keyword>
<organism evidence="2 3">
    <name type="scientific">Shewanella canadensis</name>
    <dbReference type="NCBI Taxonomy" id="271096"/>
    <lineage>
        <taxon>Bacteria</taxon>
        <taxon>Pseudomonadati</taxon>
        <taxon>Pseudomonadota</taxon>
        <taxon>Gammaproteobacteria</taxon>
        <taxon>Alteromonadales</taxon>
        <taxon>Shewanellaceae</taxon>
        <taxon>Shewanella</taxon>
    </lineage>
</organism>
<comment type="caution">
    <text evidence="2">The sequence shown here is derived from an EMBL/GenBank/DDBJ whole genome shotgun (WGS) entry which is preliminary data.</text>
</comment>
<dbReference type="OrthoDB" id="6266540at2"/>
<protein>
    <submittedName>
        <fullName evidence="2">Uncharacterized protein</fullName>
    </submittedName>
</protein>
<keyword evidence="1" id="KW-0472">Membrane</keyword>
<reference evidence="2 3" key="1">
    <citation type="submission" date="2018-12" db="EMBL/GenBank/DDBJ databases">
        <authorList>
            <person name="Yu L."/>
        </authorList>
    </citation>
    <scope>NUCLEOTIDE SEQUENCE [LARGE SCALE GENOMIC DNA]</scope>
    <source>
        <strain evidence="2 3">HAW-EB2</strain>
    </source>
</reference>
<dbReference type="EMBL" id="RXNU01000002">
    <property type="protein sequence ID" value="RTR40200.1"/>
    <property type="molecule type" value="Genomic_DNA"/>
</dbReference>
<sequence length="138" mass="15444">MKKLTYLTLFITGLLLGSLLSYFTLQKIIASRGGMGMHGFVDTAHAVLNMPEVMDLLVCSKLAMSNGHKIDNMRLNLTLNEQLKPMDNGEMRALFVLIYVKGYAFGIADAIADKATAFEQYSCNSQYPWLLKESKKNK</sequence>
<accession>A0A3S0IUT0</accession>
<name>A0A3S0IUT0_9GAMM</name>
<dbReference type="Proteomes" id="UP000267448">
    <property type="component" value="Unassembled WGS sequence"/>
</dbReference>
<feature type="transmembrane region" description="Helical" evidence="1">
    <location>
        <begin position="6"/>
        <end position="25"/>
    </location>
</feature>
<gene>
    <name evidence="2" type="ORF">EKG38_05640</name>
</gene>
<keyword evidence="1" id="KW-1133">Transmembrane helix</keyword>
<dbReference type="AlphaFoldDB" id="A0A3S0IUT0"/>
<proteinExistence type="predicted"/>
<keyword evidence="1" id="KW-0812">Transmembrane</keyword>
<dbReference type="RefSeq" id="WP_126519268.1">
    <property type="nucleotide sequence ID" value="NZ_RXNU01000002.1"/>
</dbReference>
<evidence type="ECO:0000313" key="3">
    <source>
        <dbReference type="Proteomes" id="UP000267448"/>
    </source>
</evidence>
<evidence type="ECO:0000313" key="2">
    <source>
        <dbReference type="EMBL" id="RTR40200.1"/>
    </source>
</evidence>
<evidence type="ECO:0000256" key="1">
    <source>
        <dbReference type="SAM" id="Phobius"/>
    </source>
</evidence>